<accession>A0AC58TEY7</accession>
<keyword evidence="1" id="KW-1185">Reference proteome</keyword>
<evidence type="ECO:0000313" key="1">
    <source>
        <dbReference type="Proteomes" id="UP000790787"/>
    </source>
</evidence>
<sequence>MDLSKGLPVGVHEVSRRPANYHRSIWGDYFLDCVSDSTIINPLEQKQVQDLREEVRKMLMEVHDTSSEKLELIDKIQRLGVSYHFEEEIEASLQRMYEAYRECNNIYGDDLYLVALGFRLLRQQGHFVSCDVFEKFKDNEGNFEKALTTNVPAMLSLYEAAHMRVDGEDILEEALVFISNHFKSMIPILSDSFREQVMHALNQPIHMSLTRVEARIFLSRYRSYYDTKNELLLEFAKLDFNLLQKEHRKELSSITRWWKDLDIVTKCPFARDRLVESYFWALGVYFEPKFAIARRMLAKVIGLATIIDDIYDVYGTYDELMCFTEAIERWDVSAIDKLPPYMKSCYLAILDVYAEMEEELAKRGESYRVDYAKNEMKKLTRAYFEEAKWSHSACYVPTFEEYMKVALVSSGYMMVATTSLVGIDDNLINKNVMDWVTHKPLIVQASTVIARLMDDMAGHEFEQERGHEPSAVECYMKQHGTSKEEVFLELQKLVSNAWKDINRQCLYPREVPMLILMRVLNLARVIDLLYKDEDAFTHSTTKLKNIITSILVDPVP</sequence>
<name>A0AC58TEY7_TOBAC</name>
<organism evidence="1 2">
    <name type="scientific">Nicotiana tabacum</name>
    <name type="common">Common tobacco</name>
    <dbReference type="NCBI Taxonomy" id="4097"/>
    <lineage>
        <taxon>Eukaryota</taxon>
        <taxon>Viridiplantae</taxon>
        <taxon>Streptophyta</taxon>
        <taxon>Embryophyta</taxon>
        <taxon>Tracheophyta</taxon>
        <taxon>Spermatophyta</taxon>
        <taxon>Magnoliopsida</taxon>
        <taxon>eudicotyledons</taxon>
        <taxon>Gunneridae</taxon>
        <taxon>Pentapetalae</taxon>
        <taxon>asterids</taxon>
        <taxon>lamiids</taxon>
        <taxon>Solanales</taxon>
        <taxon>Solanaceae</taxon>
        <taxon>Nicotianoideae</taxon>
        <taxon>Nicotianeae</taxon>
        <taxon>Nicotiana</taxon>
    </lineage>
</organism>
<reference evidence="2" key="2">
    <citation type="submission" date="2025-08" db="UniProtKB">
        <authorList>
            <consortium name="RefSeq"/>
        </authorList>
    </citation>
    <scope>IDENTIFICATION</scope>
    <source>
        <tissue evidence="2">Leaf</tissue>
    </source>
</reference>
<dbReference type="Proteomes" id="UP000790787">
    <property type="component" value="Chromosome 19"/>
</dbReference>
<dbReference type="RefSeq" id="XP_075095791.1">
    <property type="nucleotide sequence ID" value="XM_075239690.1"/>
</dbReference>
<proteinExistence type="predicted"/>
<gene>
    <name evidence="2" type="primary">LOC107764298</name>
</gene>
<protein>
    <submittedName>
        <fullName evidence="2">(-)-germacrene D synthase-like</fullName>
    </submittedName>
</protein>
<reference evidence="1" key="1">
    <citation type="journal article" date="2014" name="Nat. Commun.">
        <title>The tobacco genome sequence and its comparison with those of tomato and potato.</title>
        <authorList>
            <person name="Sierro N."/>
            <person name="Battey J.N."/>
            <person name="Ouadi S."/>
            <person name="Bakaher N."/>
            <person name="Bovet L."/>
            <person name="Willig A."/>
            <person name="Goepfert S."/>
            <person name="Peitsch M.C."/>
            <person name="Ivanov N.V."/>
        </authorList>
    </citation>
    <scope>NUCLEOTIDE SEQUENCE [LARGE SCALE GENOMIC DNA]</scope>
</reference>
<evidence type="ECO:0000313" key="2">
    <source>
        <dbReference type="RefSeq" id="XP_075095791.1"/>
    </source>
</evidence>